<dbReference type="AlphaFoldDB" id="A0A0C3EU66"/>
<dbReference type="FunFam" id="1.10.3430.10:FF:000003">
    <property type="entry name" value="Ammonium transporter"/>
    <property type="match status" value="1"/>
</dbReference>
<dbReference type="FunCoup" id="A0A0C3EU66">
    <property type="interactions" value="64"/>
</dbReference>
<feature type="transmembrane region" description="Helical" evidence="8">
    <location>
        <begin position="249"/>
        <end position="269"/>
    </location>
</feature>
<evidence type="ECO:0000256" key="9">
    <source>
        <dbReference type="SAM" id="MobiDB-lite"/>
    </source>
</evidence>
<keyword evidence="5 8" id="KW-1133">Transmembrane helix</keyword>
<feature type="transmembrane region" description="Helical" evidence="8">
    <location>
        <begin position="309"/>
        <end position="327"/>
    </location>
</feature>
<dbReference type="PANTHER" id="PTHR43029">
    <property type="entry name" value="AMMONIUM TRANSPORTER MEP2"/>
    <property type="match status" value="1"/>
</dbReference>
<dbReference type="EMBL" id="KN833039">
    <property type="protein sequence ID" value="KIM76055.1"/>
    <property type="molecule type" value="Genomic_DNA"/>
</dbReference>
<evidence type="ECO:0000256" key="2">
    <source>
        <dbReference type="ARBA" id="ARBA00005887"/>
    </source>
</evidence>
<accession>A0A0C3EU66</accession>
<evidence type="ECO:0000256" key="6">
    <source>
        <dbReference type="ARBA" id="ARBA00023136"/>
    </source>
</evidence>
<dbReference type="InterPro" id="IPR024041">
    <property type="entry name" value="NH4_transpt_AmtB-like_dom"/>
</dbReference>
<comment type="similarity">
    <text evidence="2 8">Belongs to the ammonia transporter channel (TC 1.A.11.2) family.</text>
</comment>
<keyword evidence="7 8" id="KW-0924">Ammonia transport</keyword>
<dbReference type="SUPFAM" id="SSF111352">
    <property type="entry name" value="Ammonium transporter"/>
    <property type="match status" value="1"/>
</dbReference>
<dbReference type="OrthoDB" id="534912at2759"/>
<dbReference type="InterPro" id="IPR029020">
    <property type="entry name" value="Ammonium/urea_transptr"/>
</dbReference>
<feature type="transmembrane region" description="Helical" evidence="8">
    <location>
        <begin position="215"/>
        <end position="237"/>
    </location>
</feature>
<feature type="transmembrane region" description="Helical" evidence="8">
    <location>
        <begin position="372"/>
        <end position="393"/>
    </location>
</feature>
<evidence type="ECO:0000256" key="1">
    <source>
        <dbReference type="ARBA" id="ARBA00004141"/>
    </source>
</evidence>
<feature type="transmembrane region" description="Helical" evidence="8">
    <location>
        <begin position="413"/>
        <end position="434"/>
    </location>
</feature>
<protein>
    <recommendedName>
        <fullName evidence="8">Ammonium transporter</fullName>
    </recommendedName>
</protein>
<dbReference type="Pfam" id="PF00909">
    <property type="entry name" value="Ammonium_transp"/>
    <property type="match status" value="1"/>
</dbReference>
<organism evidence="11 12">
    <name type="scientific">Piloderma croceum (strain F 1598)</name>
    <dbReference type="NCBI Taxonomy" id="765440"/>
    <lineage>
        <taxon>Eukaryota</taxon>
        <taxon>Fungi</taxon>
        <taxon>Dikarya</taxon>
        <taxon>Basidiomycota</taxon>
        <taxon>Agaricomycotina</taxon>
        <taxon>Agaricomycetes</taxon>
        <taxon>Agaricomycetidae</taxon>
        <taxon>Atheliales</taxon>
        <taxon>Atheliaceae</taxon>
        <taxon>Piloderma</taxon>
    </lineage>
</organism>
<dbReference type="GO" id="GO:0008519">
    <property type="term" value="F:ammonium channel activity"/>
    <property type="evidence" value="ECO:0007669"/>
    <property type="project" value="InterPro"/>
</dbReference>
<reference evidence="12" key="2">
    <citation type="submission" date="2015-01" db="EMBL/GenBank/DDBJ databases">
        <title>Evolutionary Origins and Diversification of the Mycorrhizal Mutualists.</title>
        <authorList>
            <consortium name="DOE Joint Genome Institute"/>
            <consortium name="Mycorrhizal Genomics Consortium"/>
            <person name="Kohler A."/>
            <person name="Kuo A."/>
            <person name="Nagy L.G."/>
            <person name="Floudas D."/>
            <person name="Copeland A."/>
            <person name="Barry K.W."/>
            <person name="Cichocki N."/>
            <person name="Veneault-Fourrey C."/>
            <person name="LaButti K."/>
            <person name="Lindquist E.A."/>
            <person name="Lipzen A."/>
            <person name="Lundell T."/>
            <person name="Morin E."/>
            <person name="Murat C."/>
            <person name="Riley R."/>
            <person name="Ohm R."/>
            <person name="Sun H."/>
            <person name="Tunlid A."/>
            <person name="Henrissat B."/>
            <person name="Grigoriev I.V."/>
            <person name="Hibbett D.S."/>
            <person name="Martin F."/>
        </authorList>
    </citation>
    <scope>NUCLEOTIDE SEQUENCE [LARGE SCALE GENOMIC DNA]</scope>
    <source>
        <strain evidence="12">F 1598</strain>
    </source>
</reference>
<dbReference type="NCBIfam" id="TIGR00836">
    <property type="entry name" value="amt"/>
    <property type="match status" value="1"/>
</dbReference>
<dbReference type="HOGENOM" id="CLU_000445_33_0_1"/>
<keyword evidence="12" id="KW-1185">Reference proteome</keyword>
<feature type="region of interest" description="Disordered" evidence="9">
    <location>
        <begin position="536"/>
        <end position="565"/>
    </location>
</feature>
<evidence type="ECO:0000256" key="3">
    <source>
        <dbReference type="ARBA" id="ARBA00022448"/>
    </source>
</evidence>
<dbReference type="InParanoid" id="A0A0C3EU66"/>
<keyword evidence="3 8" id="KW-0813">Transport</keyword>
<feature type="transmembrane region" description="Helical" evidence="8">
    <location>
        <begin position="333"/>
        <end position="351"/>
    </location>
</feature>
<evidence type="ECO:0000256" key="4">
    <source>
        <dbReference type="ARBA" id="ARBA00022692"/>
    </source>
</evidence>
<evidence type="ECO:0000256" key="7">
    <source>
        <dbReference type="ARBA" id="ARBA00023177"/>
    </source>
</evidence>
<evidence type="ECO:0000259" key="10">
    <source>
        <dbReference type="Pfam" id="PF00909"/>
    </source>
</evidence>
<sequence>MKRQNKFKLLLSQFAWSNGANLRNQAMHSSPEVISNRVEHALQASSVLRRDASQFDRGDIAFIIIAGAMVSFMIPGLAFLYSGLARRKSALSLIWAVSCAGSVVIFQWFFWGYSLAFSTTATNGFIGNLKNFGLRNVLGEPSPGSPLIPELLYSFYQMEFACVTAGILMGAIAERGRVFPAMIFCFFWMTLVYCPIACWVWSTHGWAFRWGVLDYAGGGPVEIGSGIGGLAYSWVLGRRKEKELINFRPHNVAMVGLGTFMLWFGWLGFNGGSAFGANLRAITAVWNSMIAAAFGGMTWCLLDYRMERKFSMVGFCSGTIAGLVAATPSSGYIPPWASLVTGVLAGFISNFSTKLKFYLQVDDALDLAAEHAIGAIVGLLANGFFGTSAIISLDGVNMSQTGGFLDSHWKQLYIQFAYICATVGYSFVVTALIAKTIDMIPRLKLRTSEEGESLGMDEMEIGEFANDYIEVRRQFSDWTPSPDRSSEKASQFITEVHVAAGDRHGQPDTGPHIDMPTPSHINNNIQNSADVPIVDEKSVNTNGPRLPVAEDYHGGAETNPHANEN</sequence>
<gene>
    <name evidence="11" type="ORF">PILCRDRAFT_826702</name>
</gene>
<reference evidence="11 12" key="1">
    <citation type="submission" date="2014-04" db="EMBL/GenBank/DDBJ databases">
        <authorList>
            <consortium name="DOE Joint Genome Institute"/>
            <person name="Kuo A."/>
            <person name="Tarkka M."/>
            <person name="Buscot F."/>
            <person name="Kohler A."/>
            <person name="Nagy L.G."/>
            <person name="Floudas D."/>
            <person name="Copeland A."/>
            <person name="Barry K.W."/>
            <person name="Cichocki N."/>
            <person name="Veneault-Fourrey C."/>
            <person name="LaButti K."/>
            <person name="Lindquist E.A."/>
            <person name="Lipzen A."/>
            <person name="Lundell T."/>
            <person name="Morin E."/>
            <person name="Murat C."/>
            <person name="Sun H."/>
            <person name="Tunlid A."/>
            <person name="Henrissat B."/>
            <person name="Grigoriev I.V."/>
            <person name="Hibbett D.S."/>
            <person name="Martin F."/>
            <person name="Nordberg H.P."/>
            <person name="Cantor M.N."/>
            <person name="Hua S.X."/>
        </authorList>
    </citation>
    <scope>NUCLEOTIDE SEQUENCE [LARGE SCALE GENOMIC DNA]</scope>
    <source>
        <strain evidence="11 12">F 1598</strain>
    </source>
</reference>
<dbReference type="Gene3D" id="1.10.3430.10">
    <property type="entry name" value="Ammonium transporter AmtB like domains"/>
    <property type="match status" value="1"/>
</dbReference>
<dbReference type="PANTHER" id="PTHR43029:SF4">
    <property type="entry name" value="AMMONIUM TRANSPORTER MEP1-RELATED"/>
    <property type="match status" value="1"/>
</dbReference>
<feature type="domain" description="Ammonium transporter AmtB-like" evidence="10">
    <location>
        <begin position="61"/>
        <end position="465"/>
    </location>
</feature>
<proteinExistence type="inferred from homology"/>
<dbReference type="GO" id="GO:0005886">
    <property type="term" value="C:plasma membrane"/>
    <property type="evidence" value="ECO:0007669"/>
    <property type="project" value="UniProtKB-SubCell"/>
</dbReference>
<dbReference type="Proteomes" id="UP000054166">
    <property type="component" value="Unassembled WGS sequence"/>
</dbReference>
<dbReference type="PROSITE" id="PS01219">
    <property type="entry name" value="AMMONIUM_TRANSP"/>
    <property type="match status" value="1"/>
</dbReference>
<dbReference type="InterPro" id="IPR018047">
    <property type="entry name" value="Ammonium_transpt_CS"/>
</dbReference>
<feature type="transmembrane region" description="Helical" evidence="8">
    <location>
        <begin position="281"/>
        <end position="302"/>
    </location>
</feature>
<feature type="transmembrane region" description="Helical" evidence="8">
    <location>
        <begin position="151"/>
        <end position="172"/>
    </location>
</feature>
<feature type="transmembrane region" description="Helical" evidence="8">
    <location>
        <begin position="179"/>
        <end position="203"/>
    </location>
</feature>
<keyword evidence="4 8" id="KW-0812">Transmembrane</keyword>
<comment type="subcellular location">
    <subcellularLocation>
        <location evidence="8">Cell membrane</location>
        <topology evidence="8">Multi-pass membrane protein</topology>
    </subcellularLocation>
    <subcellularLocation>
        <location evidence="1">Membrane</location>
        <topology evidence="1">Multi-pass membrane protein</topology>
    </subcellularLocation>
</comment>
<evidence type="ECO:0000313" key="12">
    <source>
        <dbReference type="Proteomes" id="UP000054166"/>
    </source>
</evidence>
<keyword evidence="6 8" id="KW-0472">Membrane</keyword>
<dbReference type="STRING" id="765440.A0A0C3EU66"/>
<name>A0A0C3EU66_PILCF</name>
<evidence type="ECO:0000313" key="11">
    <source>
        <dbReference type="EMBL" id="KIM76055.1"/>
    </source>
</evidence>
<feature type="transmembrane region" description="Helical" evidence="8">
    <location>
        <begin position="93"/>
        <end position="111"/>
    </location>
</feature>
<evidence type="ECO:0000256" key="5">
    <source>
        <dbReference type="ARBA" id="ARBA00022989"/>
    </source>
</evidence>
<dbReference type="InterPro" id="IPR001905">
    <property type="entry name" value="Ammonium_transpt"/>
</dbReference>
<feature type="transmembrane region" description="Helical" evidence="8">
    <location>
        <begin position="60"/>
        <end position="81"/>
    </location>
</feature>
<evidence type="ECO:0000256" key="8">
    <source>
        <dbReference type="RuleBase" id="RU362002"/>
    </source>
</evidence>